<accession>A0A1D9FVJ8</accession>
<dbReference type="EMBL" id="CP017708">
    <property type="protein sequence ID" value="AOY79361.1"/>
    <property type="molecule type" value="Genomic_DNA"/>
</dbReference>
<proteinExistence type="predicted"/>
<protein>
    <submittedName>
        <fullName evidence="1">Uncharacterized protein</fullName>
    </submittedName>
</protein>
<dbReference type="Proteomes" id="UP000176944">
    <property type="component" value="Chromosome"/>
</dbReference>
<gene>
    <name evidence="1" type="ORF">BJP36_04950</name>
</gene>
<organism evidence="1 2">
    <name type="scientific">Moorena producens (strain JHB)</name>
    <dbReference type="NCBI Taxonomy" id="1454205"/>
    <lineage>
        <taxon>Bacteria</taxon>
        <taxon>Bacillati</taxon>
        <taxon>Cyanobacteriota</taxon>
        <taxon>Cyanophyceae</taxon>
        <taxon>Coleofasciculales</taxon>
        <taxon>Coleofasciculaceae</taxon>
        <taxon>Moorena</taxon>
    </lineage>
</organism>
<reference evidence="2" key="1">
    <citation type="submission" date="2016-10" db="EMBL/GenBank/DDBJ databases">
        <title>Comparative genomics uncovers the prolific and rare metabolic potential of the cyanobacterial genus Moorea.</title>
        <authorList>
            <person name="Leao T."/>
            <person name="Castelao G."/>
            <person name="Korobeynikov A."/>
            <person name="Monroe E.A."/>
            <person name="Podell S."/>
            <person name="Glukhov E."/>
            <person name="Allen E."/>
            <person name="Gerwick W.H."/>
            <person name="Gerwick L."/>
        </authorList>
    </citation>
    <scope>NUCLEOTIDE SEQUENCE [LARGE SCALE GENOMIC DNA]</scope>
    <source>
        <strain evidence="2">JHB</strain>
    </source>
</reference>
<evidence type="ECO:0000313" key="2">
    <source>
        <dbReference type="Proteomes" id="UP000176944"/>
    </source>
</evidence>
<evidence type="ECO:0000313" key="1">
    <source>
        <dbReference type="EMBL" id="AOY79361.1"/>
    </source>
</evidence>
<name>A0A1D9FVJ8_MOOP1</name>
<sequence length="59" mass="6526">MKPIKSDRNRLDMHCPPTVLIKLIVGWAVDETNKIGSESVGYALPTNSFNKINRRVGSG</sequence>
<dbReference type="AlphaFoldDB" id="A0A1D9FVJ8"/>